<reference evidence="4 5" key="1">
    <citation type="submission" date="2018-10" db="EMBL/GenBank/DDBJ databases">
        <title>Sequencing the genomes of 1000 actinobacteria strains.</title>
        <authorList>
            <person name="Klenk H.-P."/>
        </authorList>
    </citation>
    <scope>NUCLEOTIDE SEQUENCE [LARGE SCALE GENOMIC DNA]</scope>
    <source>
        <strain evidence="4 5">DSM 44267</strain>
    </source>
</reference>
<dbReference type="HAMAP" id="MF_00612">
    <property type="entry name" value="UPF0225"/>
    <property type="match status" value="1"/>
</dbReference>
<feature type="domain" description="YchJ-like middle NTF2-like" evidence="3">
    <location>
        <begin position="33"/>
        <end position="129"/>
    </location>
</feature>
<dbReference type="SUPFAM" id="SSF54427">
    <property type="entry name" value="NTF2-like"/>
    <property type="match status" value="1"/>
</dbReference>
<dbReference type="InterPro" id="IPR023006">
    <property type="entry name" value="YchJ-like"/>
</dbReference>
<dbReference type="RefSeq" id="WP_121032362.1">
    <property type="nucleotide sequence ID" value="NZ_RBXT01000001.1"/>
</dbReference>
<keyword evidence="5" id="KW-1185">Reference proteome</keyword>
<evidence type="ECO:0000313" key="4">
    <source>
        <dbReference type="EMBL" id="RKT78259.1"/>
    </source>
</evidence>
<dbReference type="InterPro" id="IPR048469">
    <property type="entry name" value="YchJ-like_M"/>
</dbReference>
<name>A0A495XXX9_9MICO</name>
<dbReference type="InterPro" id="IPR004027">
    <property type="entry name" value="SEC_C_motif"/>
</dbReference>
<proteinExistence type="inferred from homology"/>
<gene>
    <name evidence="4" type="ORF">DFJ68_1699</name>
</gene>
<dbReference type="Proteomes" id="UP000278440">
    <property type="component" value="Unassembled WGS sequence"/>
</dbReference>
<dbReference type="Pfam" id="PF17775">
    <property type="entry name" value="YchJ_M-like"/>
    <property type="match status" value="1"/>
</dbReference>
<evidence type="ECO:0000256" key="2">
    <source>
        <dbReference type="HAMAP-Rule" id="MF_00612"/>
    </source>
</evidence>
<accession>A0A495XXX9</accession>
<dbReference type="EMBL" id="RBXT01000001">
    <property type="protein sequence ID" value="RKT78259.1"/>
    <property type="molecule type" value="Genomic_DNA"/>
</dbReference>
<protein>
    <recommendedName>
        <fullName evidence="2">UPF0225 protein DFJ68_1699</fullName>
    </recommendedName>
</protein>
<evidence type="ECO:0000259" key="3">
    <source>
        <dbReference type="Pfam" id="PF17775"/>
    </source>
</evidence>
<dbReference type="OrthoDB" id="21421at2"/>
<evidence type="ECO:0000256" key="1">
    <source>
        <dbReference type="ARBA" id="ARBA00010839"/>
    </source>
</evidence>
<comment type="caution">
    <text evidence="4">The sequence shown here is derived from an EMBL/GenBank/DDBJ whole genome shotgun (WGS) entry which is preliminary data.</text>
</comment>
<sequence>MNPGDAEPCPCGSGSPWARCCAPVLADARVADTAERLMRSRYSAFVVGDGDHLWRTWHPSTRPPDVAADEHTVWTGLDVRRTEAGGPDDDTGVVEFVASYREGGDGRRGRLREVSRFARRAGRWFYVDGDVRP</sequence>
<dbReference type="AlphaFoldDB" id="A0A495XXX9"/>
<organism evidence="4 5">
    <name type="scientific">Terracoccus luteus</name>
    <dbReference type="NCBI Taxonomy" id="53356"/>
    <lineage>
        <taxon>Bacteria</taxon>
        <taxon>Bacillati</taxon>
        <taxon>Actinomycetota</taxon>
        <taxon>Actinomycetes</taxon>
        <taxon>Micrococcales</taxon>
        <taxon>Intrasporangiaceae</taxon>
        <taxon>Terracoccus</taxon>
    </lineage>
</organism>
<evidence type="ECO:0000313" key="5">
    <source>
        <dbReference type="Proteomes" id="UP000278440"/>
    </source>
</evidence>
<dbReference type="InterPro" id="IPR032710">
    <property type="entry name" value="NTF2-like_dom_sf"/>
</dbReference>
<dbReference type="Pfam" id="PF02810">
    <property type="entry name" value="SEC-C"/>
    <property type="match status" value="1"/>
</dbReference>
<comment type="similarity">
    <text evidence="1 2">Belongs to the UPF0225 family.</text>
</comment>
<dbReference type="Gene3D" id="3.10.450.50">
    <property type="match status" value="1"/>
</dbReference>
<dbReference type="SUPFAM" id="SSF103642">
    <property type="entry name" value="Sec-C motif"/>
    <property type="match status" value="1"/>
</dbReference>